<dbReference type="AlphaFoldDB" id="A0A498SV61"/>
<dbReference type="STRING" id="6277.A0A498SV61"/>
<dbReference type="SUPFAM" id="SSF52058">
    <property type="entry name" value="L domain-like"/>
    <property type="match status" value="1"/>
</dbReference>
<evidence type="ECO:0000256" key="4">
    <source>
        <dbReference type="ARBA" id="ARBA00022741"/>
    </source>
</evidence>
<evidence type="ECO:0000256" key="6">
    <source>
        <dbReference type="ARBA" id="ARBA00023054"/>
    </source>
</evidence>
<evidence type="ECO:0000256" key="9">
    <source>
        <dbReference type="ARBA" id="ARBA00023203"/>
    </source>
</evidence>
<comment type="similarity">
    <text evidence="1 10">Belongs to the TRAFAC class myosin-kinesin ATPase superfamily. Myosin family.</text>
</comment>
<proteinExistence type="inferred from homology"/>
<dbReference type="PRINTS" id="PR00193">
    <property type="entry name" value="MYOSINHEAVY"/>
</dbReference>
<dbReference type="GO" id="GO:0016020">
    <property type="term" value="C:membrane"/>
    <property type="evidence" value="ECO:0007669"/>
    <property type="project" value="TreeGrafter"/>
</dbReference>
<dbReference type="Gene3D" id="1.10.10.820">
    <property type="match status" value="1"/>
</dbReference>
<dbReference type="PANTHER" id="PTHR13140:SF857">
    <property type="entry name" value="MYOSIN-11"/>
    <property type="match status" value="1"/>
</dbReference>
<dbReference type="GO" id="GO:0009966">
    <property type="term" value="P:regulation of signal transduction"/>
    <property type="evidence" value="ECO:0007669"/>
    <property type="project" value="UniProtKB-ARBA"/>
</dbReference>
<feature type="domain" description="Myosin motor" evidence="12">
    <location>
        <begin position="335"/>
        <end position="712"/>
    </location>
</feature>
<protein>
    <recommendedName>
        <fullName evidence="12">Myosin motor domain-containing protein</fullName>
    </recommendedName>
</protein>
<evidence type="ECO:0000313" key="14">
    <source>
        <dbReference type="Proteomes" id="UP000276991"/>
    </source>
</evidence>
<dbReference type="PROSITE" id="PS51456">
    <property type="entry name" value="MYOSIN_MOTOR"/>
    <property type="match status" value="1"/>
</dbReference>
<keyword evidence="7 10" id="KW-0518">Myosin</keyword>
<comment type="caution">
    <text evidence="10">Lacks conserved residue(s) required for the propagation of feature annotation.</text>
</comment>
<dbReference type="SUPFAM" id="SSF52540">
    <property type="entry name" value="P-loop containing nucleoside triphosphate hydrolases"/>
    <property type="match status" value="1"/>
</dbReference>
<keyword evidence="9 10" id="KW-0009">Actin-binding</keyword>
<evidence type="ECO:0000256" key="7">
    <source>
        <dbReference type="ARBA" id="ARBA00023123"/>
    </source>
</evidence>
<dbReference type="GO" id="GO:0000146">
    <property type="term" value="F:microfilament motor activity"/>
    <property type="evidence" value="ECO:0007669"/>
    <property type="project" value="TreeGrafter"/>
</dbReference>
<dbReference type="FunFam" id="1.20.120.720:FF:000001">
    <property type="entry name" value="Myosin heavy chain, muscle"/>
    <property type="match status" value="1"/>
</dbReference>
<dbReference type="Pfam" id="PF13855">
    <property type="entry name" value="LRR_8"/>
    <property type="match status" value="1"/>
</dbReference>
<dbReference type="FunFam" id="1.10.10.820:FF:000001">
    <property type="entry name" value="Myosin heavy chain"/>
    <property type="match status" value="1"/>
</dbReference>
<dbReference type="Pfam" id="PF00063">
    <property type="entry name" value="Myosin_head"/>
    <property type="match status" value="1"/>
</dbReference>
<dbReference type="Gene3D" id="3.80.10.10">
    <property type="entry name" value="Ribonuclease Inhibitor"/>
    <property type="match status" value="1"/>
</dbReference>
<evidence type="ECO:0000313" key="13">
    <source>
        <dbReference type="EMBL" id="VBB33172.1"/>
    </source>
</evidence>
<dbReference type="SMART" id="SM00242">
    <property type="entry name" value="MYSc"/>
    <property type="match status" value="1"/>
</dbReference>
<evidence type="ECO:0000256" key="2">
    <source>
        <dbReference type="ARBA" id="ARBA00022614"/>
    </source>
</evidence>
<dbReference type="InterPro" id="IPR001611">
    <property type="entry name" value="Leu-rich_rpt"/>
</dbReference>
<keyword evidence="3" id="KW-0677">Repeat</keyword>
<evidence type="ECO:0000256" key="8">
    <source>
        <dbReference type="ARBA" id="ARBA00023175"/>
    </source>
</evidence>
<dbReference type="InterPro" id="IPR003591">
    <property type="entry name" value="Leu-rich_rpt_typical-subtyp"/>
</dbReference>
<gene>
    <name evidence="13" type="ORF">NAV_LOCUS7963</name>
</gene>
<keyword evidence="14" id="KW-1185">Reference proteome</keyword>
<dbReference type="GO" id="GO:0007015">
    <property type="term" value="P:actin filament organization"/>
    <property type="evidence" value="ECO:0007669"/>
    <property type="project" value="TreeGrafter"/>
</dbReference>
<reference evidence="13 14" key="1">
    <citation type="submission" date="2018-08" db="EMBL/GenBank/DDBJ databases">
        <authorList>
            <person name="Laetsch R D."/>
            <person name="Stevens L."/>
            <person name="Kumar S."/>
            <person name="Blaxter L. M."/>
        </authorList>
    </citation>
    <scope>NUCLEOTIDE SEQUENCE [LARGE SCALE GENOMIC DNA]</scope>
</reference>
<evidence type="ECO:0000256" key="1">
    <source>
        <dbReference type="ARBA" id="ARBA00008314"/>
    </source>
</evidence>
<keyword evidence="8 10" id="KW-0505">Motor protein</keyword>
<dbReference type="PROSITE" id="PS51450">
    <property type="entry name" value="LRR"/>
    <property type="match status" value="2"/>
</dbReference>
<feature type="region of interest" description="Disordered" evidence="11">
    <location>
        <begin position="1"/>
        <end position="27"/>
    </location>
</feature>
<keyword evidence="6" id="KW-0175">Coiled coil</keyword>
<dbReference type="Gene3D" id="3.40.850.10">
    <property type="entry name" value="Kinesin motor domain"/>
    <property type="match status" value="1"/>
</dbReference>
<dbReference type="InterPro" id="IPR036961">
    <property type="entry name" value="Kinesin_motor_dom_sf"/>
</dbReference>
<evidence type="ECO:0000256" key="10">
    <source>
        <dbReference type="PROSITE-ProRule" id="PRU00782"/>
    </source>
</evidence>
<dbReference type="PANTHER" id="PTHR13140">
    <property type="entry name" value="MYOSIN"/>
    <property type="match status" value="1"/>
</dbReference>
<organism evidence="13 14">
    <name type="scientific">Acanthocheilonema viteae</name>
    <name type="common">Filarial nematode worm</name>
    <name type="synonym">Dipetalonema viteae</name>
    <dbReference type="NCBI Taxonomy" id="6277"/>
    <lineage>
        <taxon>Eukaryota</taxon>
        <taxon>Metazoa</taxon>
        <taxon>Ecdysozoa</taxon>
        <taxon>Nematoda</taxon>
        <taxon>Chromadorea</taxon>
        <taxon>Rhabditida</taxon>
        <taxon>Spirurina</taxon>
        <taxon>Spiruromorpha</taxon>
        <taxon>Filarioidea</taxon>
        <taxon>Onchocercidae</taxon>
        <taxon>Acanthocheilonema</taxon>
    </lineage>
</organism>
<accession>A0A498SV61</accession>
<keyword evidence="4 10" id="KW-0547">Nucleotide-binding</keyword>
<dbReference type="InterPro" id="IPR001609">
    <property type="entry name" value="Myosin_head_motor_dom-like"/>
</dbReference>
<evidence type="ECO:0000256" key="11">
    <source>
        <dbReference type="SAM" id="MobiDB-lite"/>
    </source>
</evidence>
<dbReference type="SMART" id="SM00369">
    <property type="entry name" value="LRR_TYP"/>
    <property type="match status" value="5"/>
</dbReference>
<dbReference type="Proteomes" id="UP000276991">
    <property type="component" value="Unassembled WGS sequence"/>
</dbReference>
<dbReference type="Gene3D" id="1.20.120.720">
    <property type="entry name" value="Myosin VI head, motor domain, U50 subdomain"/>
    <property type="match status" value="1"/>
</dbReference>
<dbReference type="GO" id="GO:0005863">
    <property type="term" value="C:striated muscle myosin thick filament"/>
    <property type="evidence" value="ECO:0007669"/>
    <property type="project" value="UniProtKB-ARBA"/>
</dbReference>
<dbReference type="GO" id="GO:0051015">
    <property type="term" value="F:actin filament binding"/>
    <property type="evidence" value="ECO:0007669"/>
    <property type="project" value="InterPro"/>
</dbReference>
<keyword evidence="2" id="KW-0433">Leucine-rich repeat</keyword>
<dbReference type="InterPro" id="IPR032675">
    <property type="entry name" value="LRR_dom_sf"/>
</dbReference>
<evidence type="ECO:0000256" key="3">
    <source>
        <dbReference type="ARBA" id="ARBA00022737"/>
    </source>
</evidence>
<dbReference type="GO" id="GO:0060972">
    <property type="term" value="P:left/right pattern formation"/>
    <property type="evidence" value="ECO:0007669"/>
    <property type="project" value="UniProtKB-ARBA"/>
</dbReference>
<sequence>MGNDSSKSATTHRTSGRKKLSLGVKRGPSVSVIQRHLETAQKSRVLQLRNFGMKILPEQLQEVCEILRNLDVSQNRIRTIPIFIGSFSNLKQLHLCNNELESLPNEIGVLKKLEVLDLSCNQLGCLPESLAGLCSLKILNISKNKFTHLPICVCHLSALNILDISSNFIEFLPDEVKFLKTSELNLNQNRLNSLNAANLMHCEALRILRVEENCLNKTDFISDFLINSNNWNFILTQGATFKQSVELKRLFSFHYDVRLFQFLCGKRMKKLGSVNATNPKENEHVWVPDAIEGFVLGVVIRNVADDRVLLKIEGTGHEKTICREELQSVNPAKLDKIEDMSSLSYLNEACVLHNLRQRYYSSLIYTYSGLFCVVINPYKWMPHIYSTTVMKSYRGRKRHEVPPHIFAVADCAYHEMLYQREDQSILCTGESGAGKTENTKKVVQYLADIAGAGRHMRSSVARSPGKGQLENQLLLANPILEAFGNSKTIKNDNSSRFGKFIRINFDQSGCISGANIEHYLLEKSRTVRQAENERSFHFFYQLLLGSSISKKGTFLMDDIDNYRFLTNGNLIIPNVDDASDLSNTLNAMKGMDFSDTDIDAVMRITCAILLLGNLSFSEDRTSDQAILVDDRVAQKICCLLGLPVSDLAKAFLKPRVKVGRDYVHKAQTREQVQYAVEAIAKASYERMFRWLVTRINRSLGRSANSGATFIGI</sequence>
<feature type="binding site" evidence="10">
    <location>
        <begin position="429"/>
        <end position="436"/>
    </location>
    <ligand>
        <name>ATP</name>
        <dbReference type="ChEBI" id="CHEBI:30616"/>
    </ligand>
</feature>
<dbReference type="FunFam" id="3.40.850.10:FF:000101">
    <property type="entry name" value="Slow myosin heavy chain 2"/>
    <property type="match status" value="1"/>
</dbReference>
<keyword evidence="5 10" id="KW-0067">ATP-binding</keyword>
<dbReference type="GO" id="GO:0005524">
    <property type="term" value="F:ATP binding"/>
    <property type="evidence" value="ECO:0007669"/>
    <property type="project" value="UniProtKB-UniRule"/>
</dbReference>
<dbReference type="GO" id="GO:0016459">
    <property type="term" value="C:myosin complex"/>
    <property type="evidence" value="ECO:0007669"/>
    <property type="project" value="UniProtKB-KW"/>
</dbReference>
<feature type="compositionally biased region" description="Polar residues" evidence="11">
    <location>
        <begin position="1"/>
        <end position="13"/>
    </location>
</feature>
<dbReference type="SMART" id="SM00364">
    <property type="entry name" value="LRR_BAC"/>
    <property type="match status" value="5"/>
</dbReference>
<name>A0A498SV61_ACAVI</name>
<dbReference type="EMBL" id="UPTC01002197">
    <property type="protein sequence ID" value="VBB33172.1"/>
    <property type="molecule type" value="Genomic_DNA"/>
</dbReference>
<dbReference type="OrthoDB" id="1728874at2759"/>
<evidence type="ECO:0000256" key="5">
    <source>
        <dbReference type="ARBA" id="ARBA00022840"/>
    </source>
</evidence>
<evidence type="ECO:0000259" key="12">
    <source>
        <dbReference type="PROSITE" id="PS51456"/>
    </source>
</evidence>
<feature type="non-terminal residue" evidence="13">
    <location>
        <position position="712"/>
    </location>
</feature>
<dbReference type="Gene3D" id="2.30.30.360">
    <property type="entry name" value="Myosin S1 fragment, N-terminal"/>
    <property type="match status" value="1"/>
</dbReference>
<dbReference type="InterPro" id="IPR008989">
    <property type="entry name" value="Myosin_S1_N"/>
</dbReference>
<dbReference type="InterPro" id="IPR027417">
    <property type="entry name" value="P-loop_NTPase"/>
</dbReference>